<protein>
    <recommendedName>
        <fullName evidence="4">Plasmid replication protein RepL domain-containing protein</fullName>
    </recommendedName>
</protein>
<evidence type="ECO:0000313" key="2">
    <source>
        <dbReference type="EMBL" id="GDY80800.1"/>
    </source>
</evidence>
<name>A0A4D4N8Q7_STRAX</name>
<proteinExistence type="predicted"/>
<dbReference type="STRING" id="33903.AQJ43_37605"/>
<sequence>MLPLPGPTDLEERTPAMTAQPQQQPRRRPASPGAPPPPPPSAFRAPGALRRTNVVNLPDGYRASVEPPVTSDGFLGEDFVMDSQEFLCWLSDYYRDDIVTLRLIIRMMGIQKPGGTVEATQSKLAGLLKVKQSQISRSLKDTGNLGVTAKVKAGLYQLHPRLSLRGGRVPVEPRPGMRTQGTLKVDQLSLLDAIEDNPDLPEVFRNCGSSRSRRRSRSGRQGACPSPR</sequence>
<evidence type="ECO:0000256" key="1">
    <source>
        <dbReference type="SAM" id="MobiDB-lite"/>
    </source>
</evidence>
<dbReference type="EMBL" id="BJHY01000004">
    <property type="protein sequence ID" value="GDY80800.1"/>
    <property type="molecule type" value="Genomic_DNA"/>
</dbReference>
<evidence type="ECO:0000313" key="3">
    <source>
        <dbReference type="Proteomes" id="UP000299211"/>
    </source>
</evidence>
<gene>
    <name evidence="2" type="ORF">SAV31267_102850</name>
</gene>
<dbReference type="AlphaFoldDB" id="A0A4D4N8Q7"/>
<accession>A0A4D4N8Q7</accession>
<dbReference type="Proteomes" id="UP000299211">
    <property type="component" value="Unassembled WGS sequence"/>
</dbReference>
<reference evidence="2 3" key="1">
    <citation type="submission" date="2019-04" db="EMBL/GenBank/DDBJ databases">
        <title>Draft genome sequences of Streptomyces avermitilis ATCC 31267.</title>
        <authorList>
            <person name="Komaki H."/>
            <person name="Tamura T."/>
            <person name="Hosoyama A."/>
        </authorList>
    </citation>
    <scope>NUCLEOTIDE SEQUENCE [LARGE SCALE GENOMIC DNA]</scope>
    <source>
        <strain evidence="2 3">ATCC 31267</strain>
    </source>
</reference>
<feature type="compositionally biased region" description="Pro residues" evidence="1">
    <location>
        <begin position="32"/>
        <end position="41"/>
    </location>
</feature>
<feature type="region of interest" description="Disordered" evidence="1">
    <location>
        <begin position="202"/>
        <end position="228"/>
    </location>
</feature>
<evidence type="ECO:0008006" key="4">
    <source>
        <dbReference type="Google" id="ProtNLM"/>
    </source>
</evidence>
<feature type="region of interest" description="Disordered" evidence="1">
    <location>
        <begin position="1"/>
        <end position="46"/>
    </location>
</feature>
<comment type="caution">
    <text evidence="2">The sequence shown here is derived from an EMBL/GenBank/DDBJ whole genome shotgun (WGS) entry which is preliminary data.</text>
</comment>
<organism evidence="2 3">
    <name type="scientific">Streptomyces avermitilis</name>
    <dbReference type="NCBI Taxonomy" id="33903"/>
    <lineage>
        <taxon>Bacteria</taxon>
        <taxon>Bacillati</taxon>
        <taxon>Actinomycetota</taxon>
        <taxon>Actinomycetes</taxon>
        <taxon>Kitasatosporales</taxon>
        <taxon>Streptomycetaceae</taxon>
        <taxon>Streptomyces</taxon>
    </lineage>
</organism>